<protein>
    <submittedName>
        <fullName evidence="2">Cyclase family protein</fullName>
    </submittedName>
</protein>
<dbReference type="EMBL" id="JBHSWN010000001">
    <property type="protein sequence ID" value="MFC6789698.1"/>
    <property type="molecule type" value="Genomic_DNA"/>
</dbReference>
<comment type="caution">
    <text evidence="2">The sequence shown here is derived from an EMBL/GenBank/DDBJ whole genome shotgun (WGS) entry which is preliminary data.</text>
</comment>
<dbReference type="Pfam" id="PF04199">
    <property type="entry name" value="Cyclase"/>
    <property type="match status" value="1"/>
</dbReference>
<dbReference type="Gene3D" id="3.50.30.50">
    <property type="entry name" value="Putative cyclase"/>
    <property type="match status" value="1"/>
</dbReference>
<reference evidence="3" key="1">
    <citation type="journal article" date="2019" name="Int. J. Syst. Evol. Microbiol.">
        <title>The Global Catalogue of Microorganisms (GCM) 10K type strain sequencing project: providing services to taxonomists for standard genome sequencing and annotation.</title>
        <authorList>
            <consortium name="The Broad Institute Genomics Platform"/>
            <consortium name="The Broad Institute Genome Sequencing Center for Infectious Disease"/>
            <person name="Wu L."/>
            <person name="Ma J."/>
        </authorList>
    </citation>
    <scope>NUCLEOTIDE SEQUENCE [LARGE SCALE GENOMIC DNA]</scope>
    <source>
        <strain evidence="3">CCUG 48316</strain>
    </source>
</reference>
<proteinExistence type="predicted"/>
<sequence length="178" mass="18993">MRRAGGPGACLRRGHSPPLELRPGAADGDLPPRSRRGQQETRLPCRGVAIAGPVGRACRPASSVRAGPPLPASDSGAELVFPLVVSIIGEHTVTDPDYRARLEDVRAWEGHNGPMPAGAFVAPRTDWSRRWPSQEGMLNRHVAGMCHFPAGAATFLPTCMRNETSPLPGMTPPIPTRT</sequence>
<evidence type="ECO:0000313" key="3">
    <source>
        <dbReference type="Proteomes" id="UP001596292"/>
    </source>
</evidence>
<dbReference type="Proteomes" id="UP001596292">
    <property type="component" value="Unassembled WGS sequence"/>
</dbReference>
<dbReference type="InterPro" id="IPR037175">
    <property type="entry name" value="KFase_sf"/>
</dbReference>
<evidence type="ECO:0000313" key="2">
    <source>
        <dbReference type="EMBL" id="MFC6789698.1"/>
    </source>
</evidence>
<keyword evidence="3" id="KW-1185">Reference proteome</keyword>
<accession>A0ABW2BH15</accession>
<dbReference type="InterPro" id="IPR007325">
    <property type="entry name" value="KFase/CYL"/>
</dbReference>
<gene>
    <name evidence="2" type="ORF">ACFQE0_08755</name>
</gene>
<name>A0ABW2BH15_9HYPH</name>
<organism evidence="2 3">
    <name type="scientific">Methylobacterium komagatae</name>
    <dbReference type="NCBI Taxonomy" id="374425"/>
    <lineage>
        <taxon>Bacteria</taxon>
        <taxon>Pseudomonadati</taxon>
        <taxon>Pseudomonadota</taxon>
        <taxon>Alphaproteobacteria</taxon>
        <taxon>Hyphomicrobiales</taxon>
        <taxon>Methylobacteriaceae</taxon>
        <taxon>Methylobacterium</taxon>
    </lineage>
</organism>
<evidence type="ECO:0000256" key="1">
    <source>
        <dbReference type="SAM" id="MobiDB-lite"/>
    </source>
</evidence>
<feature type="region of interest" description="Disordered" evidence="1">
    <location>
        <begin position="1"/>
        <end position="43"/>
    </location>
</feature>